<feature type="transmembrane region" description="Helical" evidence="9">
    <location>
        <begin position="56"/>
        <end position="77"/>
    </location>
</feature>
<comment type="similarity">
    <text evidence="2">Belongs to the TrkH potassium transport family.</text>
</comment>
<evidence type="ECO:0000256" key="1">
    <source>
        <dbReference type="ARBA" id="ARBA00004651"/>
    </source>
</evidence>
<keyword evidence="6 9" id="KW-1133">Transmembrane helix</keyword>
<accession>A0A382FHS8</accession>
<organism evidence="10">
    <name type="scientific">marine metagenome</name>
    <dbReference type="NCBI Taxonomy" id="408172"/>
    <lineage>
        <taxon>unclassified sequences</taxon>
        <taxon>metagenomes</taxon>
        <taxon>ecological metagenomes</taxon>
    </lineage>
</organism>
<dbReference type="GO" id="GO:0030001">
    <property type="term" value="P:metal ion transport"/>
    <property type="evidence" value="ECO:0007669"/>
    <property type="project" value="UniProtKB-ARBA"/>
</dbReference>
<gene>
    <name evidence="10" type="ORF">METZ01_LOCUS214617</name>
</gene>
<keyword evidence="5 9" id="KW-0812">Transmembrane</keyword>
<dbReference type="GO" id="GO:0008324">
    <property type="term" value="F:monoatomic cation transmembrane transporter activity"/>
    <property type="evidence" value="ECO:0007669"/>
    <property type="project" value="InterPro"/>
</dbReference>
<protein>
    <recommendedName>
        <fullName evidence="11">Potassium transporter</fullName>
    </recommendedName>
</protein>
<proteinExistence type="inferred from homology"/>
<evidence type="ECO:0000256" key="8">
    <source>
        <dbReference type="ARBA" id="ARBA00023136"/>
    </source>
</evidence>
<evidence type="ECO:0000256" key="7">
    <source>
        <dbReference type="ARBA" id="ARBA00023065"/>
    </source>
</evidence>
<evidence type="ECO:0000256" key="9">
    <source>
        <dbReference type="SAM" id="Phobius"/>
    </source>
</evidence>
<dbReference type="GO" id="GO:0005886">
    <property type="term" value="C:plasma membrane"/>
    <property type="evidence" value="ECO:0007669"/>
    <property type="project" value="UniProtKB-SubCell"/>
</dbReference>
<evidence type="ECO:0000256" key="6">
    <source>
        <dbReference type="ARBA" id="ARBA00022989"/>
    </source>
</evidence>
<keyword evidence="3" id="KW-0813">Transport</keyword>
<feature type="non-terminal residue" evidence="10">
    <location>
        <position position="197"/>
    </location>
</feature>
<dbReference type="Pfam" id="PF02386">
    <property type="entry name" value="TrkH"/>
    <property type="match status" value="1"/>
</dbReference>
<evidence type="ECO:0000256" key="5">
    <source>
        <dbReference type="ARBA" id="ARBA00022692"/>
    </source>
</evidence>
<feature type="transmembrane region" description="Helical" evidence="9">
    <location>
        <begin position="26"/>
        <end position="44"/>
    </location>
</feature>
<evidence type="ECO:0000313" key="10">
    <source>
        <dbReference type="EMBL" id="SVB61763.1"/>
    </source>
</evidence>
<dbReference type="InterPro" id="IPR003445">
    <property type="entry name" value="Cat_transpt"/>
</dbReference>
<reference evidence="10" key="1">
    <citation type="submission" date="2018-05" db="EMBL/GenBank/DDBJ databases">
        <authorList>
            <person name="Lanie J.A."/>
            <person name="Ng W.-L."/>
            <person name="Kazmierczak K.M."/>
            <person name="Andrzejewski T.M."/>
            <person name="Davidsen T.M."/>
            <person name="Wayne K.J."/>
            <person name="Tettelin H."/>
            <person name="Glass J.I."/>
            <person name="Rusch D."/>
            <person name="Podicherti R."/>
            <person name="Tsui H.-C.T."/>
            <person name="Winkler M.E."/>
        </authorList>
    </citation>
    <scope>NUCLEOTIDE SEQUENCE</scope>
</reference>
<name>A0A382FHS8_9ZZZZ</name>
<keyword evidence="8 9" id="KW-0472">Membrane</keyword>
<comment type="subcellular location">
    <subcellularLocation>
        <location evidence="1">Cell membrane</location>
        <topology evidence="1">Multi-pass membrane protein</topology>
    </subcellularLocation>
</comment>
<dbReference type="AlphaFoldDB" id="A0A382FHS8"/>
<keyword evidence="7" id="KW-0406">Ion transport</keyword>
<evidence type="ECO:0008006" key="11">
    <source>
        <dbReference type="Google" id="ProtNLM"/>
    </source>
</evidence>
<evidence type="ECO:0000256" key="2">
    <source>
        <dbReference type="ARBA" id="ARBA00009137"/>
    </source>
</evidence>
<dbReference type="PANTHER" id="PTHR32024:SF2">
    <property type="entry name" value="TRK SYSTEM POTASSIUM UPTAKE PROTEIN TRKG-RELATED"/>
    <property type="match status" value="1"/>
</dbReference>
<feature type="transmembrane region" description="Helical" evidence="9">
    <location>
        <begin position="134"/>
        <end position="159"/>
    </location>
</feature>
<keyword evidence="4" id="KW-1003">Cell membrane</keyword>
<sequence>MALLVPLAIALYYNTASSGEKDLMAFVKTIVITVIAGGILHLTTRGASRELGNKEGFAIVTFGWILIALAGALPYFFYQDFLGNGIDQQVPSFSRFTDGYFEAMSGFSTTGATILTDIEHLPHGILFWRSFTHWFGGMGILVLVVAMLPLLGVGGMQLYRAEAPGPQTDRMTPRIQETAKVLWWVYVLFTLVEVAFL</sequence>
<dbReference type="EMBL" id="UINC01049687">
    <property type="protein sequence ID" value="SVB61763.1"/>
    <property type="molecule type" value="Genomic_DNA"/>
</dbReference>
<evidence type="ECO:0000256" key="3">
    <source>
        <dbReference type="ARBA" id="ARBA00022448"/>
    </source>
</evidence>
<dbReference type="PANTHER" id="PTHR32024">
    <property type="entry name" value="TRK SYSTEM POTASSIUM UPTAKE PROTEIN TRKG-RELATED"/>
    <property type="match status" value="1"/>
</dbReference>
<evidence type="ECO:0000256" key="4">
    <source>
        <dbReference type="ARBA" id="ARBA00022475"/>
    </source>
</evidence>
<feature type="transmembrane region" description="Helical" evidence="9">
    <location>
        <begin position="179"/>
        <end position="196"/>
    </location>
</feature>